<reference evidence="7" key="1">
    <citation type="submission" date="2021-01" db="EMBL/GenBank/DDBJ databases">
        <authorList>
            <person name="Corre E."/>
            <person name="Pelletier E."/>
            <person name="Niang G."/>
            <person name="Scheremetjew M."/>
            <person name="Finn R."/>
            <person name="Kale V."/>
            <person name="Holt S."/>
            <person name="Cochrane G."/>
            <person name="Meng A."/>
            <person name="Brown T."/>
            <person name="Cohen L."/>
        </authorList>
    </citation>
    <scope>NUCLEOTIDE SEQUENCE</scope>
    <source>
        <strain evidence="7">CCMP1381</strain>
    </source>
</reference>
<evidence type="ECO:0000313" key="7">
    <source>
        <dbReference type="EMBL" id="CAD9449328.1"/>
    </source>
</evidence>
<feature type="transmembrane region" description="Helical" evidence="6">
    <location>
        <begin position="174"/>
        <end position="194"/>
    </location>
</feature>
<keyword evidence="3 6" id="KW-0812">Transmembrane</keyword>
<protein>
    <submittedName>
        <fullName evidence="7">Uncharacterized protein</fullName>
    </submittedName>
</protein>
<gene>
    <name evidence="7" type="ORF">DSPE1174_LOCUS20715</name>
</gene>
<evidence type="ECO:0000256" key="4">
    <source>
        <dbReference type="ARBA" id="ARBA00022989"/>
    </source>
</evidence>
<dbReference type="PANTHER" id="PTHR11266">
    <property type="entry name" value="PEROXISOMAL MEMBRANE PROTEIN 2, PXMP2 MPV17"/>
    <property type="match status" value="1"/>
</dbReference>
<dbReference type="Pfam" id="PF04117">
    <property type="entry name" value="Mpv17_PMP22"/>
    <property type="match status" value="1"/>
</dbReference>
<feature type="transmembrane region" description="Helical" evidence="6">
    <location>
        <begin position="54"/>
        <end position="73"/>
    </location>
</feature>
<accession>A0A7S2GGS0</accession>
<sequence length="208" mass="24037">MARKLADVFQPMFSFASRHRFSIGVASATVKTGGCDLLVQKFVEKKEEIDWRRCGVFTCFGFVFTGCWQYFLFVKTMPRIFPDAISFIKKPIREKMRDAKGLREVAYQNLIENGINNPLLYFPCFYTIQSVANGGTFDPISGLRKYRDNMHEDLPAIWSVWIPAQLFNFAFSPLWFRVPFVSFVSGFWTCYVSITRGNEGPVARRLTK</sequence>
<name>A0A7S2GGS0_9STRA</name>
<evidence type="ECO:0000256" key="6">
    <source>
        <dbReference type="RuleBase" id="RU363053"/>
    </source>
</evidence>
<keyword evidence="5 6" id="KW-0472">Membrane</keyword>
<organism evidence="7">
    <name type="scientific">Octactis speculum</name>
    <dbReference type="NCBI Taxonomy" id="3111310"/>
    <lineage>
        <taxon>Eukaryota</taxon>
        <taxon>Sar</taxon>
        <taxon>Stramenopiles</taxon>
        <taxon>Ochrophyta</taxon>
        <taxon>Dictyochophyceae</taxon>
        <taxon>Dictyochales</taxon>
        <taxon>Dictyochaceae</taxon>
        <taxon>Octactis</taxon>
    </lineage>
</organism>
<dbReference type="AlphaFoldDB" id="A0A7S2GGS0"/>
<comment type="similarity">
    <text evidence="2 6">Belongs to the peroxisomal membrane protein PXMP2/4 family.</text>
</comment>
<dbReference type="GO" id="GO:0016020">
    <property type="term" value="C:membrane"/>
    <property type="evidence" value="ECO:0007669"/>
    <property type="project" value="UniProtKB-SubCell"/>
</dbReference>
<dbReference type="GO" id="GO:0005737">
    <property type="term" value="C:cytoplasm"/>
    <property type="evidence" value="ECO:0007669"/>
    <property type="project" value="TreeGrafter"/>
</dbReference>
<dbReference type="InterPro" id="IPR007248">
    <property type="entry name" value="Mpv17_PMP22"/>
</dbReference>
<dbReference type="PANTHER" id="PTHR11266:SF21">
    <property type="entry name" value="ACT DOMAIN-CONTAINING PROTEIN"/>
    <property type="match status" value="1"/>
</dbReference>
<proteinExistence type="inferred from homology"/>
<keyword evidence="4 6" id="KW-1133">Transmembrane helix</keyword>
<comment type="subcellular location">
    <subcellularLocation>
        <location evidence="1">Membrane</location>
        <topology evidence="1">Multi-pass membrane protein</topology>
    </subcellularLocation>
</comment>
<evidence type="ECO:0000256" key="1">
    <source>
        <dbReference type="ARBA" id="ARBA00004141"/>
    </source>
</evidence>
<evidence type="ECO:0000256" key="3">
    <source>
        <dbReference type="ARBA" id="ARBA00022692"/>
    </source>
</evidence>
<dbReference type="EMBL" id="HBGS01040334">
    <property type="protein sequence ID" value="CAD9449328.1"/>
    <property type="molecule type" value="Transcribed_RNA"/>
</dbReference>
<evidence type="ECO:0000256" key="5">
    <source>
        <dbReference type="ARBA" id="ARBA00023136"/>
    </source>
</evidence>
<evidence type="ECO:0000256" key="2">
    <source>
        <dbReference type="ARBA" id="ARBA00006824"/>
    </source>
</evidence>